<evidence type="ECO:0000313" key="1">
    <source>
        <dbReference type="EMBL" id="KKN18063.1"/>
    </source>
</evidence>
<sequence>MSRQRFVELAADMIAGAGTKTITITDLPPGGGLRMAILTTNGDGDNTILSKHWERESGAYVNGMFKIVYTSQDTWRIVDWPIVADRMQFILTNRLGSGRNYIIYYIVYDAKDAGQLNYGGLIHEDDYPGIAASGVQVGTFIKLTWGTRISIMVAVAGVPNGKIYYIDRQTYGGDIPVLAWGVSGNGGFAEFTSPCSLISWRIYNLDAVNTMDIQIYTTVIG</sequence>
<name>A0A0F9RLB5_9ZZZZ</name>
<dbReference type="EMBL" id="LAZR01003463">
    <property type="protein sequence ID" value="KKN18063.1"/>
    <property type="molecule type" value="Genomic_DNA"/>
</dbReference>
<dbReference type="AlphaFoldDB" id="A0A0F9RLB5"/>
<organism evidence="1">
    <name type="scientific">marine sediment metagenome</name>
    <dbReference type="NCBI Taxonomy" id="412755"/>
    <lineage>
        <taxon>unclassified sequences</taxon>
        <taxon>metagenomes</taxon>
        <taxon>ecological metagenomes</taxon>
    </lineage>
</organism>
<accession>A0A0F9RLB5</accession>
<comment type="caution">
    <text evidence="1">The sequence shown here is derived from an EMBL/GenBank/DDBJ whole genome shotgun (WGS) entry which is preliminary data.</text>
</comment>
<reference evidence="1" key="1">
    <citation type="journal article" date="2015" name="Nature">
        <title>Complex archaea that bridge the gap between prokaryotes and eukaryotes.</title>
        <authorList>
            <person name="Spang A."/>
            <person name="Saw J.H."/>
            <person name="Jorgensen S.L."/>
            <person name="Zaremba-Niedzwiedzka K."/>
            <person name="Martijn J."/>
            <person name="Lind A.E."/>
            <person name="van Eijk R."/>
            <person name="Schleper C."/>
            <person name="Guy L."/>
            <person name="Ettema T.J."/>
        </authorList>
    </citation>
    <scope>NUCLEOTIDE SEQUENCE</scope>
</reference>
<proteinExistence type="predicted"/>
<gene>
    <name evidence="1" type="ORF">LCGC14_0959620</name>
</gene>
<protein>
    <submittedName>
        <fullName evidence="1">Uncharacterized protein</fullName>
    </submittedName>
</protein>